<sequence>MSTAVSSACRASSHTSWTAPVPGQSTVRVLSPVLAATNLIQPTSSVRCVGKANVTECDPAWRTYRRSKRPRPTENQHVLFFSFHFCFHFFSLFNNLKKI</sequence>
<dbReference type="AlphaFoldDB" id="Q6ITV6"/>
<evidence type="ECO:0000256" key="1">
    <source>
        <dbReference type="SAM" id="MobiDB-lite"/>
    </source>
</evidence>
<proteinExistence type="evidence at transcript level"/>
<organism evidence="2">
    <name type="scientific">Branchiostoma belcheri tsingtauense</name>
    <dbReference type="NCBI Taxonomy" id="155462"/>
    <lineage>
        <taxon>Eukaryota</taxon>
        <taxon>Metazoa</taxon>
        <taxon>Chordata</taxon>
        <taxon>Cephalochordata</taxon>
        <taxon>Leptocardii</taxon>
        <taxon>Amphioxiformes</taxon>
        <taxon>Branchiostomatidae</taxon>
        <taxon>Branchiostoma</taxon>
    </lineage>
</organism>
<feature type="region of interest" description="Disordered" evidence="1">
    <location>
        <begin position="1"/>
        <end position="21"/>
    </location>
</feature>
<name>Q6ITV6_BRABE</name>
<accession>Q6ITV6</accession>
<evidence type="ECO:0000313" key="2">
    <source>
        <dbReference type="EMBL" id="AAT45379.1"/>
    </source>
</evidence>
<reference evidence="2" key="1">
    <citation type="submission" date="2004-05" db="EMBL/GenBank/DDBJ databases">
        <title>Cloning and expression of proprotein convertase subtilisin from amphioxus Branchiostoma belcheri tsingtaunese.</title>
        <authorList>
            <person name="Zhang S."/>
            <person name="Liu Z."/>
            <person name="Li H."/>
            <person name="Luan J."/>
            <person name="Xu A."/>
        </authorList>
    </citation>
    <scope>NUCLEOTIDE SEQUENCE</scope>
</reference>
<dbReference type="EMBL" id="AY626038">
    <property type="protein sequence ID" value="AAT45379.1"/>
    <property type="molecule type" value="mRNA"/>
</dbReference>
<protein>
    <submittedName>
        <fullName evidence="2">Proprotein convertase subtilisin</fullName>
    </submittedName>
</protein>